<name>A0A7J7MLF6_9MAGN</name>
<evidence type="ECO:0000313" key="1">
    <source>
        <dbReference type="EMBL" id="KAF6155600.1"/>
    </source>
</evidence>
<gene>
    <name evidence="1" type="ORF">GIB67_007858</name>
</gene>
<dbReference type="OrthoDB" id="1845088at2759"/>
<dbReference type="Proteomes" id="UP000541444">
    <property type="component" value="Unassembled WGS sequence"/>
</dbReference>
<proteinExistence type="predicted"/>
<dbReference type="EMBL" id="JACGCM010001412">
    <property type="protein sequence ID" value="KAF6155600.1"/>
    <property type="molecule type" value="Genomic_DNA"/>
</dbReference>
<evidence type="ECO:0000313" key="2">
    <source>
        <dbReference type="Proteomes" id="UP000541444"/>
    </source>
</evidence>
<keyword evidence="2" id="KW-1185">Reference proteome</keyword>
<organism evidence="1 2">
    <name type="scientific">Kingdonia uniflora</name>
    <dbReference type="NCBI Taxonomy" id="39325"/>
    <lineage>
        <taxon>Eukaryota</taxon>
        <taxon>Viridiplantae</taxon>
        <taxon>Streptophyta</taxon>
        <taxon>Embryophyta</taxon>
        <taxon>Tracheophyta</taxon>
        <taxon>Spermatophyta</taxon>
        <taxon>Magnoliopsida</taxon>
        <taxon>Ranunculales</taxon>
        <taxon>Circaeasteraceae</taxon>
        <taxon>Kingdonia</taxon>
    </lineage>
</organism>
<protein>
    <submittedName>
        <fullName evidence="1">Uncharacterized protein</fullName>
    </submittedName>
</protein>
<accession>A0A7J7MLF6</accession>
<sequence>MKKSNILICATLDPIVDVDKVGAEVAGLITSVVTIVLIIDLIDLSVTCYQKDGQNYQNDDVSQFFAGLSVADPNWYIDLGATNHMTADHSLMNIRSNYHGSDQIMIGNGSGIPIQGSEFGNKETAMPREE</sequence>
<comment type="caution">
    <text evidence="1">The sequence shown here is derived from an EMBL/GenBank/DDBJ whole genome shotgun (WGS) entry which is preliminary data.</text>
</comment>
<reference evidence="1 2" key="1">
    <citation type="journal article" date="2020" name="IScience">
        <title>Genome Sequencing of the Endangered Kingdonia uniflora (Circaeasteraceae, Ranunculales) Reveals Potential Mechanisms of Evolutionary Specialization.</title>
        <authorList>
            <person name="Sun Y."/>
            <person name="Deng T."/>
            <person name="Zhang A."/>
            <person name="Moore M.J."/>
            <person name="Landis J.B."/>
            <person name="Lin N."/>
            <person name="Zhang H."/>
            <person name="Zhang X."/>
            <person name="Huang J."/>
            <person name="Zhang X."/>
            <person name="Sun H."/>
            <person name="Wang H."/>
        </authorList>
    </citation>
    <scope>NUCLEOTIDE SEQUENCE [LARGE SCALE GENOMIC DNA]</scope>
    <source>
        <strain evidence="1">TB1705</strain>
        <tissue evidence="1">Leaf</tissue>
    </source>
</reference>
<dbReference type="AlphaFoldDB" id="A0A7J7MLF6"/>